<organism evidence="2 3">
    <name type="scientific">Hemibagrus wyckioides</name>
    <dbReference type="NCBI Taxonomy" id="337641"/>
    <lineage>
        <taxon>Eukaryota</taxon>
        <taxon>Metazoa</taxon>
        <taxon>Chordata</taxon>
        <taxon>Craniata</taxon>
        <taxon>Vertebrata</taxon>
        <taxon>Euteleostomi</taxon>
        <taxon>Actinopterygii</taxon>
        <taxon>Neopterygii</taxon>
        <taxon>Teleostei</taxon>
        <taxon>Ostariophysi</taxon>
        <taxon>Siluriformes</taxon>
        <taxon>Bagridae</taxon>
        <taxon>Hemibagrus</taxon>
    </lineage>
</organism>
<dbReference type="AlphaFoldDB" id="A0A9D3NL52"/>
<name>A0A9D3NL52_9TELE</name>
<gene>
    <name evidence="2" type="ORF">KOW79_011895</name>
</gene>
<feature type="region of interest" description="Disordered" evidence="1">
    <location>
        <begin position="1"/>
        <end position="20"/>
    </location>
</feature>
<dbReference type="EMBL" id="JAHKSW010000014">
    <property type="protein sequence ID" value="KAG7323879.1"/>
    <property type="molecule type" value="Genomic_DNA"/>
</dbReference>
<comment type="caution">
    <text evidence="2">The sequence shown here is derived from an EMBL/GenBank/DDBJ whole genome shotgun (WGS) entry which is preliminary data.</text>
</comment>
<accession>A0A9D3NL52</accession>
<keyword evidence="3" id="KW-1185">Reference proteome</keyword>
<proteinExistence type="predicted"/>
<evidence type="ECO:0000313" key="3">
    <source>
        <dbReference type="Proteomes" id="UP000824219"/>
    </source>
</evidence>
<feature type="compositionally biased region" description="Basic residues" evidence="1">
    <location>
        <begin position="77"/>
        <end position="97"/>
    </location>
</feature>
<reference evidence="2 3" key="1">
    <citation type="submission" date="2021-06" db="EMBL/GenBank/DDBJ databases">
        <title>Chromosome-level genome assembly of the red-tail catfish (Hemibagrus wyckioides).</title>
        <authorList>
            <person name="Shao F."/>
        </authorList>
    </citation>
    <scope>NUCLEOTIDE SEQUENCE [LARGE SCALE GENOMIC DNA]</scope>
    <source>
        <strain evidence="2">EC202008001</strain>
        <tissue evidence="2">Blood</tissue>
    </source>
</reference>
<sequence length="114" mass="12633">MAPLWLPSVPKKALPSRPPHRLGRALVLTALEVPPVQKSNRAAQPRQILQARREAEASPRTPGSSPGPPGPEIWARKSAHSRPRNFRPRTLTRPRFHRLVEEAQTNPTSPGPTL</sequence>
<dbReference type="Proteomes" id="UP000824219">
    <property type="component" value="Linkage Group LG14"/>
</dbReference>
<protein>
    <submittedName>
        <fullName evidence="2">Uncharacterized protein</fullName>
    </submittedName>
</protein>
<evidence type="ECO:0000256" key="1">
    <source>
        <dbReference type="SAM" id="MobiDB-lite"/>
    </source>
</evidence>
<feature type="region of interest" description="Disordered" evidence="1">
    <location>
        <begin position="35"/>
        <end position="114"/>
    </location>
</feature>
<evidence type="ECO:0000313" key="2">
    <source>
        <dbReference type="EMBL" id="KAG7323879.1"/>
    </source>
</evidence>